<protein>
    <recommendedName>
        <fullName evidence="5">Lipoprotein</fullName>
    </recommendedName>
</protein>
<sequence length="247" mass="26542">MKTKIQFLSAMLILLLLTQAMSCEKDDKNENPDQQQNSTPTPTPSDANGVLVNLKLFNTQSTPVGNIEIEFGGAAAYFLDANGKFQDAGEVTVDGTHKLKKQTGAMENYYFYEQTASNPTGIEYGSQIQWSVSGSSAVQAFNHTISGSMPTVGQITTTGTLSKSGCTINVASVTGADSVMFQIGGKVKTRPGNATSCEFSADDMKDVGTGLQLVQVLPYKIQGATINGKKYYFVREVSRTKMLEVSN</sequence>
<feature type="chain" id="PRO_5019063806" description="Lipoprotein" evidence="2">
    <location>
        <begin position="23"/>
        <end position="247"/>
    </location>
</feature>
<gene>
    <name evidence="3" type="ORF">JCM31826_06440</name>
</gene>
<organism evidence="3 4">
    <name type="scientific">Thermaurantimonas aggregans</name>
    <dbReference type="NCBI Taxonomy" id="2173829"/>
    <lineage>
        <taxon>Bacteria</taxon>
        <taxon>Pseudomonadati</taxon>
        <taxon>Bacteroidota</taxon>
        <taxon>Flavobacteriia</taxon>
        <taxon>Flavobacteriales</taxon>
        <taxon>Schleiferiaceae</taxon>
        <taxon>Thermaurantimonas</taxon>
    </lineage>
</organism>
<dbReference type="OrthoDB" id="1466828at2"/>
<feature type="compositionally biased region" description="Polar residues" evidence="1">
    <location>
        <begin position="32"/>
        <end position="46"/>
    </location>
</feature>
<keyword evidence="4" id="KW-1185">Reference proteome</keyword>
<comment type="caution">
    <text evidence="3">The sequence shown here is derived from an EMBL/GenBank/DDBJ whole genome shotgun (WGS) entry which is preliminary data.</text>
</comment>
<reference evidence="3 4" key="1">
    <citation type="submission" date="2018-11" db="EMBL/GenBank/DDBJ databases">
        <title>Schleiferia aggregans sp. nov., a moderately thermophilic heterotrophic bacterium isolated from microbial mats at a terrestrial hot spring.</title>
        <authorList>
            <person name="Iino T."/>
            <person name="Ohkuma M."/>
            <person name="Haruta S."/>
        </authorList>
    </citation>
    <scope>NUCLEOTIDE SEQUENCE [LARGE SCALE GENOMIC DNA]</scope>
    <source>
        <strain evidence="3 4">LA</strain>
    </source>
</reference>
<evidence type="ECO:0008006" key="5">
    <source>
        <dbReference type="Google" id="ProtNLM"/>
    </source>
</evidence>
<evidence type="ECO:0000256" key="1">
    <source>
        <dbReference type="SAM" id="MobiDB-lite"/>
    </source>
</evidence>
<evidence type="ECO:0000313" key="3">
    <source>
        <dbReference type="EMBL" id="GCD77162.1"/>
    </source>
</evidence>
<dbReference type="AlphaFoldDB" id="A0A401XJH1"/>
<evidence type="ECO:0000313" key="4">
    <source>
        <dbReference type="Proteomes" id="UP000286715"/>
    </source>
</evidence>
<feature type="signal peptide" evidence="2">
    <location>
        <begin position="1"/>
        <end position="22"/>
    </location>
</feature>
<accession>A0A401XJH1</accession>
<keyword evidence="2" id="KW-0732">Signal</keyword>
<evidence type="ECO:0000256" key="2">
    <source>
        <dbReference type="SAM" id="SignalP"/>
    </source>
</evidence>
<feature type="region of interest" description="Disordered" evidence="1">
    <location>
        <begin position="25"/>
        <end position="46"/>
    </location>
</feature>
<dbReference type="EMBL" id="BHZE01000004">
    <property type="protein sequence ID" value="GCD77162.1"/>
    <property type="molecule type" value="Genomic_DNA"/>
</dbReference>
<dbReference type="Proteomes" id="UP000286715">
    <property type="component" value="Unassembled WGS sequence"/>
</dbReference>
<dbReference type="RefSeq" id="WP_124397220.1">
    <property type="nucleotide sequence ID" value="NZ_BHZE01000004.1"/>
</dbReference>
<proteinExistence type="predicted"/>
<name>A0A401XJH1_9FLAO</name>